<dbReference type="Proteomes" id="UP001454036">
    <property type="component" value="Unassembled WGS sequence"/>
</dbReference>
<evidence type="ECO:0008006" key="3">
    <source>
        <dbReference type="Google" id="ProtNLM"/>
    </source>
</evidence>
<dbReference type="PANTHER" id="PTHR47150:SF5">
    <property type="entry name" value="OS07G0546750 PROTEIN"/>
    <property type="match status" value="1"/>
</dbReference>
<comment type="caution">
    <text evidence="1">The sequence shown here is derived from an EMBL/GenBank/DDBJ whole genome shotgun (WGS) entry which is preliminary data.</text>
</comment>
<sequence>MQRPLFLRIVNAISNYDIYFTQRRNNAGKHGLSPLQKCTAAMRMLAYGVAADACDEYVKIREITAHECLLKFCEVIISIFENEYLKRPTEEYLYSLLYVGQERDGIYLKWPVFIQSLQYPQGENAQLFVKQQESCRKDVERAFGVLQARFAIIRQLARMCELNNLSKIMRACIILHNMIVEDERDTYSRSRGNVDFEPSNGASSSSSFNYQTQVLPQFLVHVQGRSDSDIHTRADIRDRAKYLQLKKDLVEHIWQKFGMA</sequence>
<reference evidence="1 2" key="1">
    <citation type="submission" date="2024-01" db="EMBL/GenBank/DDBJ databases">
        <title>The complete chloroplast genome sequence of Lithospermum erythrorhizon: insights into the phylogenetic relationship among Boraginaceae species and the maternal lineages of purple gromwells.</title>
        <authorList>
            <person name="Okada T."/>
            <person name="Watanabe K."/>
        </authorList>
    </citation>
    <scope>NUCLEOTIDE SEQUENCE [LARGE SCALE GENOMIC DNA]</scope>
</reference>
<dbReference type="PANTHER" id="PTHR47150">
    <property type="entry name" value="OS12G0169200 PROTEIN"/>
    <property type="match status" value="1"/>
</dbReference>
<dbReference type="EMBL" id="BAABME010031180">
    <property type="protein sequence ID" value="GAA0144674.1"/>
    <property type="molecule type" value="Genomic_DNA"/>
</dbReference>
<name>A0AAV3NZ20_LITER</name>
<organism evidence="1 2">
    <name type="scientific">Lithospermum erythrorhizon</name>
    <name type="common">Purple gromwell</name>
    <name type="synonym">Lithospermum officinale var. erythrorhizon</name>
    <dbReference type="NCBI Taxonomy" id="34254"/>
    <lineage>
        <taxon>Eukaryota</taxon>
        <taxon>Viridiplantae</taxon>
        <taxon>Streptophyta</taxon>
        <taxon>Embryophyta</taxon>
        <taxon>Tracheophyta</taxon>
        <taxon>Spermatophyta</taxon>
        <taxon>Magnoliopsida</taxon>
        <taxon>eudicotyledons</taxon>
        <taxon>Gunneridae</taxon>
        <taxon>Pentapetalae</taxon>
        <taxon>asterids</taxon>
        <taxon>lamiids</taxon>
        <taxon>Boraginales</taxon>
        <taxon>Boraginaceae</taxon>
        <taxon>Boraginoideae</taxon>
        <taxon>Lithospermeae</taxon>
        <taxon>Lithospermum</taxon>
    </lineage>
</organism>
<keyword evidence="2" id="KW-1185">Reference proteome</keyword>
<evidence type="ECO:0000313" key="2">
    <source>
        <dbReference type="Proteomes" id="UP001454036"/>
    </source>
</evidence>
<gene>
    <name evidence="1" type="ORF">LIER_42817</name>
</gene>
<accession>A0AAV3NZ20</accession>
<dbReference type="InterPro" id="IPR006912">
    <property type="entry name" value="Harbinger_derived_prot"/>
</dbReference>
<dbReference type="AlphaFoldDB" id="A0AAV3NZ20"/>
<proteinExistence type="predicted"/>
<dbReference type="Pfam" id="PF04827">
    <property type="entry name" value="Plant_tran"/>
    <property type="match status" value="1"/>
</dbReference>
<protein>
    <recommendedName>
        <fullName evidence="3">DDE Tnp4 domain-containing protein</fullName>
    </recommendedName>
</protein>
<evidence type="ECO:0000313" key="1">
    <source>
        <dbReference type="EMBL" id="GAA0144674.1"/>
    </source>
</evidence>